<dbReference type="eggNOG" id="KOG0231">
    <property type="taxonomic scope" value="Eukaryota"/>
</dbReference>
<protein>
    <submittedName>
        <fullName evidence="4">MORN repeat-containing protein 1</fullName>
    </submittedName>
</protein>
<proteinExistence type="predicted"/>
<dbReference type="FunFam" id="2.20.110.10:FF:000002">
    <property type="entry name" value="Phosphatidylinositol 4-phosphate 5-kinase 8"/>
    <property type="match status" value="1"/>
</dbReference>
<evidence type="ECO:0000256" key="2">
    <source>
        <dbReference type="SAM" id="MobiDB-lite"/>
    </source>
</evidence>
<dbReference type="AlphaFoldDB" id="A0A1U8DB15"/>
<dbReference type="PANTHER" id="PTHR23084:SF263">
    <property type="entry name" value="MORN REPEAT-CONTAINING PROTEIN 1"/>
    <property type="match status" value="1"/>
</dbReference>
<dbReference type="GeneID" id="102370115"/>
<keyword evidence="1" id="KW-0677">Repeat</keyword>
<sequence>MGPRGAMQSHIVLYCYDYNKPTVIFLWERYGLYVYPNSFFQYEGEWRQGQKHGHGKLLFKDGSYYEGEFVDGEILGNGLRYWASSGNSYSGQFMLGELHGHGVMQYRDGGKYEGEFSCGMREGYGLLVDSDGQIYQGSFHKNKKHGGGKMTFKNGDKYEGDWILDQRQGHGELHCADGSVYEGQWRNDMFNGQGTIIHCSGVIYDGLWINGYPAAQAKKIVILGPEVIDIIQGSSITLHVQLQNEEGEVCESEEGRVLEIWAGIRHHQIRASSPTNLFELIEEIERKPVKTPFGFECISYPLMDATSESQKLKAAFPIVSKSGFALADLSIPKRVIEPESGSDTMHGAGDAPSNQDVFEDERPCPPASQRVEHGCAIFRNILLAPPPANYLSFLLVDEVSKKGGRKPSGRISAEKAEKMTVLQEKIGDSRSEMTPKRHELKNDQCSMKNCSVLPGKYVLMVHEVTIPPFLGKTLPPAFKLLRVLPEKTKNKKATSK</sequence>
<dbReference type="SUPFAM" id="SSF82185">
    <property type="entry name" value="Histone H3 K4-specific methyltransferase SET7/9 N-terminal domain"/>
    <property type="match status" value="2"/>
</dbReference>
<dbReference type="KEGG" id="asn:102370115"/>
<dbReference type="Proteomes" id="UP000189705">
    <property type="component" value="Unplaced"/>
</dbReference>
<feature type="region of interest" description="Disordered" evidence="2">
    <location>
        <begin position="337"/>
        <end position="365"/>
    </location>
</feature>
<dbReference type="InterPro" id="IPR003409">
    <property type="entry name" value="MORN"/>
</dbReference>
<name>A0A1U8DB15_ALLSI</name>
<dbReference type="STRING" id="38654.A0A1U8DB15"/>
<evidence type="ECO:0000256" key="1">
    <source>
        <dbReference type="ARBA" id="ARBA00022737"/>
    </source>
</evidence>
<dbReference type="Pfam" id="PF02493">
    <property type="entry name" value="MORN"/>
    <property type="match status" value="7"/>
</dbReference>
<gene>
    <name evidence="4" type="primary">MORN1</name>
</gene>
<dbReference type="CTD" id="79906"/>
<evidence type="ECO:0000313" key="4">
    <source>
        <dbReference type="RefSeq" id="XP_014378437.2"/>
    </source>
</evidence>
<keyword evidence="3" id="KW-1185">Reference proteome</keyword>
<organism evidence="3 4">
    <name type="scientific">Alligator sinensis</name>
    <name type="common">Chinese alligator</name>
    <dbReference type="NCBI Taxonomy" id="38654"/>
    <lineage>
        <taxon>Eukaryota</taxon>
        <taxon>Metazoa</taxon>
        <taxon>Chordata</taxon>
        <taxon>Craniata</taxon>
        <taxon>Vertebrata</taxon>
        <taxon>Euteleostomi</taxon>
        <taxon>Archelosauria</taxon>
        <taxon>Archosauria</taxon>
        <taxon>Crocodylia</taxon>
        <taxon>Alligatoridae</taxon>
        <taxon>Alligatorinae</taxon>
        <taxon>Alligator</taxon>
    </lineage>
</organism>
<dbReference type="SMART" id="SM00698">
    <property type="entry name" value="MORN"/>
    <property type="match status" value="7"/>
</dbReference>
<accession>A0A1U8DB15</accession>
<reference evidence="4" key="1">
    <citation type="submission" date="2025-08" db="UniProtKB">
        <authorList>
            <consortium name="RefSeq"/>
        </authorList>
    </citation>
    <scope>IDENTIFICATION</scope>
</reference>
<dbReference type="InParanoid" id="A0A1U8DB15"/>
<dbReference type="PANTHER" id="PTHR23084">
    <property type="entry name" value="PHOSPHATIDYLINOSITOL-4-PHOSPHATE 5-KINASE RELATED"/>
    <property type="match status" value="1"/>
</dbReference>
<dbReference type="Gene3D" id="2.20.110.10">
    <property type="entry name" value="Histone H3 K4-specific methyltransferase SET7/9 N-terminal domain"/>
    <property type="match status" value="4"/>
</dbReference>
<dbReference type="RefSeq" id="XP_014378437.2">
    <property type="nucleotide sequence ID" value="XM_014522951.2"/>
</dbReference>
<evidence type="ECO:0000313" key="3">
    <source>
        <dbReference type="Proteomes" id="UP000189705"/>
    </source>
</evidence>